<evidence type="ECO:0000313" key="7">
    <source>
        <dbReference type="EnsemblPlants" id="Kaladp0099s0119.1.v1.1"/>
    </source>
</evidence>
<organism evidence="7 8">
    <name type="scientific">Kalanchoe fedtschenkoi</name>
    <name type="common">Lavender scallops</name>
    <name type="synonym">South American air plant</name>
    <dbReference type="NCBI Taxonomy" id="63787"/>
    <lineage>
        <taxon>Eukaryota</taxon>
        <taxon>Viridiplantae</taxon>
        <taxon>Streptophyta</taxon>
        <taxon>Embryophyta</taxon>
        <taxon>Tracheophyta</taxon>
        <taxon>Spermatophyta</taxon>
        <taxon>Magnoliopsida</taxon>
        <taxon>eudicotyledons</taxon>
        <taxon>Gunneridae</taxon>
        <taxon>Pentapetalae</taxon>
        <taxon>Saxifragales</taxon>
        <taxon>Crassulaceae</taxon>
        <taxon>Kalanchoe</taxon>
    </lineage>
</organism>
<sequence>MRSPNNGWECLSDLSNDVNLVSSFTHYLALLCFLMHTLRIYFLYQHCLNNFVFFSRVMTGTDDDLPPSHQNRIPRGRLAGNGRLGVVGSAPYAGVYGETDLETEIHNIEKEAYVAVLRAFKVQADVLTWEKNEIITQLRKELRLSTEEHRELLGRANADDVIRRIKEWKMAGGVQSVISTNQIRHDPLPSHAISASRKKQKVVQSGHQSCGGPSPPFRSQAPTSNPKSSSSTKREANTSSKGKKQKSGHMLSALNSTTKSMQFPHTGSAGRGQIANRISSDVLANGPRDAKIDSLIGRKVKTRWPDDNNFYEAVITDFDPAQGRHALVYDMGTADETWEWVNLAEISPSDIRWEGGDLGIPQGGYGRPGHGTNRSVGHESTTGAGLVRGLPKGQNKKDYPPDQNGASKKGSSIRILQTSHLIKEVERVFNSSNPDPVEIDKAKKALKEQEEALIDALGKLADISDEESD</sequence>
<evidence type="ECO:0000259" key="6">
    <source>
        <dbReference type="PROSITE" id="PS51138"/>
    </source>
</evidence>
<evidence type="ECO:0000256" key="3">
    <source>
        <dbReference type="SAM" id="Coils"/>
    </source>
</evidence>
<dbReference type="Gramene" id="Kaladp0099s0119.1.v1.1">
    <property type="protein sequence ID" value="Kaladp0099s0119.1.v1.1"/>
    <property type="gene ID" value="Kaladp0099s0119.v1.1"/>
</dbReference>
<name>A0A7N0V3Y8_KALFE</name>
<evidence type="ECO:0000256" key="5">
    <source>
        <dbReference type="SAM" id="Phobius"/>
    </source>
</evidence>
<dbReference type="SUPFAM" id="SSF63748">
    <property type="entry name" value="Tudor/PWWP/MBT"/>
    <property type="match status" value="1"/>
</dbReference>
<dbReference type="GO" id="GO:0005634">
    <property type="term" value="C:nucleus"/>
    <property type="evidence" value="ECO:0007669"/>
    <property type="project" value="UniProtKB-SubCell"/>
</dbReference>
<feature type="region of interest" description="Disordered" evidence="4">
    <location>
        <begin position="365"/>
        <end position="413"/>
    </location>
</feature>
<dbReference type="Proteomes" id="UP000594263">
    <property type="component" value="Unplaced"/>
</dbReference>
<feature type="compositionally biased region" description="Polar residues" evidence="4">
    <location>
        <begin position="372"/>
        <end position="383"/>
    </location>
</feature>
<dbReference type="PROSITE" id="PS51138">
    <property type="entry name" value="ENT"/>
    <property type="match status" value="1"/>
</dbReference>
<dbReference type="SMART" id="SM01191">
    <property type="entry name" value="ENT"/>
    <property type="match status" value="1"/>
</dbReference>
<dbReference type="Pfam" id="PF03735">
    <property type="entry name" value="ENT"/>
    <property type="match status" value="1"/>
</dbReference>
<dbReference type="GO" id="GO:0050832">
    <property type="term" value="P:defense response to fungus"/>
    <property type="evidence" value="ECO:0007669"/>
    <property type="project" value="InterPro"/>
</dbReference>
<keyword evidence="5" id="KW-0472">Membrane</keyword>
<feature type="compositionally biased region" description="Polar residues" evidence="4">
    <location>
        <begin position="404"/>
        <end position="413"/>
    </location>
</feature>
<dbReference type="InterPro" id="IPR005491">
    <property type="entry name" value="ENT_dom"/>
</dbReference>
<reference evidence="7" key="1">
    <citation type="submission" date="2021-01" db="UniProtKB">
        <authorList>
            <consortium name="EnsemblPlants"/>
        </authorList>
    </citation>
    <scope>IDENTIFICATION</scope>
</reference>
<evidence type="ECO:0000256" key="2">
    <source>
        <dbReference type="ARBA" id="ARBA00023242"/>
    </source>
</evidence>
<feature type="domain" description="ENT" evidence="6">
    <location>
        <begin position="101"/>
        <end position="188"/>
    </location>
</feature>
<evidence type="ECO:0000256" key="1">
    <source>
        <dbReference type="ARBA" id="ARBA00004123"/>
    </source>
</evidence>
<dbReference type="EnsemblPlants" id="Kaladp0099s0119.1.v1.1">
    <property type="protein sequence ID" value="Kaladp0099s0119.1.v1.1"/>
    <property type="gene ID" value="Kaladp0099s0119.v1.1"/>
</dbReference>
<keyword evidence="8" id="KW-1185">Reference proteome</keyword>
<feature type="compositionally biased region" description="Low complexity" evidence="4">
    <location>
        <begin position="222"/>
        <end position="231"/>
    </location>
</feature>
<keyword evidence="2" id="KW-0539">Nucleus</keyword>
<dbReference type="FunFam" id="2.30.30.140:FF:000088">
    <property type="entry name" value="Protein EMSY-LIKE 3"/>
    <property type="match status" value="1"/>
</dbReference>
<dbReference type="SUPFAM" id="SSF158639">
    <property type="entry name" value="ENT-like"/>
    <property type="match status" value="1"/>
</dbReference>
<dbReference type="InterPro" id="IPR036142">
    <property type="entry name" value="ENT_dom-like_sf"/>
</dbReference>
<dbReference type="PANTHER" id="PTHR33432:SF28">
    <property type="entry name" value="PROTEIN EMSY-LIKE 4"/>
    <property type="match status" value="1"/>
</dbReference>
<dbReference type="OMA" id="RTKWPED"/>
<protein>
    <recommendedName>
        <fullName evidence="6">ENT domain-containing protein</fullName>
    </recommendedName>
</protein>
<dbReference type="InterPro" id="IPR033485">
    <property type="entry name" value="EMSY-LIKE_plant"/>
</dbReference>
<evidence type="ECO:0000313" key="8">
    <source>
        <dbReference type="Proteomes" id="UP000594263"/>
    </source>
</evidence>
<dbReference type="AlphaFoldDB" id="A0A7N0V3Y8"/>
<dbReference type="Gene3D" id="1.10.1240.40">
    <property type="entry name" value="ENT domain"/>
    <property type="match status" value="1"/>
</dbReference>
<dbReference type="Gene3D" id="2.30.30.140">
    <property type="match status" value="1"/>
</dbReference>
<keyword evidence="3" id="KW-0175">Coiled coil</keyword>
<evidence type="ECO:0000256" key="4">
    <source>
        <dbReference type="SAM" id="MobiDB-lite"/>
    </source>
</evidence>
<accession>A0A7N0V3Y8</accession>
<dbReference type="PANTHER" id="PTHR33432">
    <property type="entry name" value="PROTEIN EMSY-LIKE 4"/>
    <property type="match status" value="1"/>
</dbReference>
<feature type="region of interest" description="Disordered" evidence="4">
    <location>
        <begin position="193"/>
        <end position="250"/>
    </location>
</feature>
<proteinExistence type="predicted"/>
<dbReference type="CDD" id="cd20404">
    <property type="entry name" value="Tudor_Agenet_AtEML-like"/>
    <property type="match status" value="1"/>
</dbReference>
<feature type="coiled-coil region" evidence="3">
    <location>
        <begin position="439"/>
        <end position="466"/>
    </location>
</feature>
<comment type="subcellular location">
    <subcellularLocation>
        <location evidence="1">Nucleus</location>
    </subcellularLocation>
</comment>
<feature type="transmembrane region" description="Helical" evidence="5">
    <location>
        <begin position="24"/>
        <end position="44"/>
    </location>
</feature>
<keyword evidence="5" id="KW-1133">Transmembrane helix</keyword>
<keyword evidence="5" id="KW-0812">Transmembrane</keyword>